<evidence type="ECO:0000313" key="1">
    <source>
        <dbReference type="EMBL" id="KAJ9072730.1"/>
    </source>
</evidence>
<reference evidence="1" key="1">
    <citation type="submission" date="2022-04" db="EMBL/GenBank/DDBJ databases">
        <title>Genome of the entomopathogenic fungus Entomophthora muscae.</title>
        <authorList>
            <person name="Elya C."/>
            <person name="Lovett B.R."/>
            <person name="Lee E."/>
            <person name="Macias A.M."/>
            <person name="Hajek A.E."/>
            <person name="De Bivort B.L."/>
            <person name="Kasson M.T."/>
            <person name="De Fine Licht H.H."/>
            <person name="Stajich J.E."/>
        </authorList>
    </citation>
    <scope>NUCLEOTIDE SEQUENCE</scope>
    <source>
        <strain evidence="1">Berkeley</strain>
    </source>
</reference>
<accession>A0ACC2TDH2</accession>
<dbReference type="Proteomes" id="UP001165960">
    <property type="component" value="Unassembled WGS sequence"/>
</dbReference>
<gene>
    <name evidence="1" type="ORF">DSO57_1024229</name>
</gene>
<comment type="caution">
    <text evidence="1">The sequence shown here is derived from an EMBL/GenBank/DDBJ whole genome shotgun (WGS) entry which is preliminary data.</text>
</comment>
<sequence length="207" mass="23002">MLHILNKRRENAKSVPIFGAVVPMFVGALNNKDKDKEEDNNEGSETEEEKKNPFGFLKIFDTKLGKKNDQYHPHLLPQTLFKFGMSTININVHAYGEYEGDSGMFTTAPVLRHALYANAIADGVANFATGILYASYTQSKDFIGQVKLGELSQHEFLGALIGIFIQGGVYAFYGALAVPTIFFKLTTINKNSKDPKNSKDTKDKSKK</sequence>
<dbReference type="EMBL" id="QTSX02002970">
    <property type="protein sequence ID" value="KAJ9072730.1"/>
    <property type="molecule type" value="Genomic_DNA"/>
</dbReference>
<proteinExistence type="predicted"/>
<protein>
    <submittedName>
        <fullName evidence="1">Uncharacterized protein</fullName>
    </submittedName>
</protein>
<keyword evidence="2" id="KW-1185">Reference proteome</keyword>
<organism evidence="1 2">
    <name type="scientific">Entomophthora muscae</name>
    <dbReference type="NCBI Taxonomy" id="34485"/>
    <lineage>
        <taxon>Eukaryota</taxon>
        <taxon>Fungi</taxon>
        <taxon>Fungi incertae sedis</taxon>
        <taxon>Zoopagomycota</taxon>
        <taxon>Entomophthoromycotina</taxon>
        <taxon>Entomophthoromycetes</taxon>
        <taxon>Entomophthorales</taxon>
        <taxon>Entomophthoraceae</taxon>
        <taxon>Entomophthora</taxon>
    </lineage>
</organism>
<name>A0ACC2TDH2_9FUNG</name>
<evidence type="ECO:0000313" key="2">
    <source>
        <dbReference type="Proteomes" id="UP001165960"/>
    </source>
</evidence>